<evidence type="ECO:0000256" key="1">
    <source>
        <dbReference type="SAM" id="MobiDB-lite"/>
    </source>
</evidence>
<feature type="transmembrane region" description="Helical" evidence="2">
    <location>
        <begin position="120"/>
        <end position="141"/>
    </location>
</feature>
<keyword evidence="2" id="KW-1133">Transmembrane helix</keyword>
<feature type="transmembrane region" description="Helical" evidence="2">
    <location>
        <begin position="41"/>
        <end position="60"/>
    </location>
</feature>
<dbReference type="RefSeq" id="WP_197651840.1">
    <property type="nucleotide sequence ID" value="NZ_JYIJ01000019.1"/>
</dbReference>
<keyword evidence="4" id="KW-1185">Reference proteome</keyword>
<dbReference type="InterPro" id="IPR046291">
    <property type="entry name" value="DUF6328"/>
</dbReference>
<dbReference type="Pfam" id="PF19853">
    <property type="entry name" value="DUF6328"/>
    <property type="match status" value="1"/>
</dbReference>
<evidence type="ECO:0000313" key="3">
    <source>
        <dbReference type="EMBL" id="KWX03089.1"/>
    </source>
</evidence>
<dbReference type="PATRIC" id="fig|1469144.10.peg.4441"/>
<comment type="caution">
    <text evidence="3">The sequence shown here is derived from an EMBL/GenBank/DDBJ whole genome shotgun (WGS) entry which is preliminary data.</text>
</comment>
<keyword evidence="2" id="KW-0812">Transmembrane</keyword>
<gene>
    <name evidence="3" type="ORF">LI90_4139</name>
</gene>
<protein>
    <submittedName>
        <fullName evidence="3">Uncharacterized protein</fullName>
    </submittedName>
</protein>
<dbReference type="EMBL" id="LAXD01000001">
    <property type="protein sequence ID" value="KWX03089.1"/>
    <property type="molecule type" value="Genomic_DNA"/>
</dbReference>
<name>A0A132MYX9_9ACTN</name>
<keyword evidence="2" id="KW-0472">Membrane</keyword>
<reference evidence="4" key="1">
    <citation type="submission" date="2015-04" db="EMBL/GenBank/DDBJ databases">
        <title>Physiological reanalysis, assessment of diazotrophy, and genome sequences of multiple isolates of Streptomyces thermoautotrophicus.</title>
        <authorList>
            <person name="MacKellar D.C."/>
            <person name="Lieber L."/>
            <person name="Norman J."/>
            <person name="Bolger A."/>
            <person name="Tobin C."/>
            <person name="Murray J.W."/>
            <person name="Chang R."/>
            <person name="Ford T."/>
            <person name="Nguyen P.Q."/>
            <person name="Woodward J."/>
            <person name="Permingeat H."/>
            <person name="Joshi N.S."/>
            <person name="Silver P.A."/>
            <person name="Usadel B."/>
            <person name="Rutherford A.W."/>
            <person name="Friesen M."/>
            <person name="Prell J."/>
        </authorList>
    </citation>
    <scope>NUCLEOTIDE SEQUENCE [LARGE SCALE GENOMIC DNA]</scope>
    <source>
        <strain evidence="4">H1</strain>
    </source>
</reference>
<evidence type="ECO:0000256" key="2">
    <source>
        <dbReference type="SAM" id="Phobius"/>
    </source>
</evidence>
<evidence type="ECO:0000313" key="4">
    <source>
        <dbReference type="Proteomes" id="UP000070188"/>
    </source>
</evidence>
<sequence length="194" mass="21228">MALLSKGGSPGDADAPRVVSEETRKERVDRELQELLQGLRVALPGVQVLFAFLLTVPFASGFARANQFQRHAFAITLLAATVSSICFIAPAAQHRLLFRVTADQELRTQIKEQLLRRSNWYGIIGTASLAVAMVAAQLMLVDFLFGRYPAVTVAAAVAFLATWSWMVQPLLNRFGMRRVAAIRKGNRSGRAAAS</sequence>
<dbReference type="STRING" id="1469144.LI90_4139"/>
<feature type="transmembrane region" description="Helical" evidence="2">
    <location>
        <begin position="148"/>
        <end position="166"/>
    </location>
</feature>
<organism evidence="3 4">
    <name type="scientific">Carbonactinospora thermoautotrophica</name>
    <dbReference type="NCBI Taxonomy" id="1469144"/>
    <lineage>
        <taxon>Bacteria</taxon>
        <taxon>Bacillati</taxon>
        <taxon>Actinomycetota</taxon>
        <taxon>Actinomycetes</taxon>
        <taxon>Kitasatosporales</taxon>
        <taxon>Carbonactinosporaceae</taxon>
        <taxon>Carbonactinospora</taxon>
    </lineage>
</organism>
<dbReference type="Proteomes" id="UP000070188">
    <property type="component" value="Unassembled WGS sequence"/>
</dbReference>
<dbReference type="AlphaFoldDB" id="A0A132MYX9"/>
<proteinExistence type="predicted"/>
<feature type="region of interest" description="Disordered" evidence="1">
    <location>
        <begin position="1"/>
        <end position="25"/>
    </location>
</feature>
<accession>A0A132MYX9</accession>
<feature type="transmembrane region" description="Helical" evidence="2">
    <location>
        <begin position="72"/>
        <end position="92"/>
    </location>
</feature>